<comment type="caution">
    <text evidence="2">The sequence shown here is derived from an EMBL/GenBank/DDBJ whole genome shotgun (WGS) entry which is preliminary data.</text>
</comment>
<feature type="transmembrane region" description="Helical" evidence="1">
    <location>
        <begin position="311"/>
        <end position="330"/>
    </location>
</feature>
<feature type="transmembrane region" description="Helical" evidence="1">
    <location>
        <begin position="281"/>
        <end position="299"/>
    </location>
</feature>
<gene>
    <name evidence="2" type="ORF">GCM10008025_39330</name>
</gene>
<organism evidence="2 3">
    <name type="scientific">Ornithinibacillus halotolerans</name>
    <dbReference type="NCBI Taxonomy" id="1274357"/>
    <lineage>
        <taxon>Bacteria</taxon>
        <taxon>Bacillati</taxon>
        <taxon>Bacillota</taxon>
        <taxon>Bacilli</taxon>
        <taxon>Bacillales</taxon>
        <taxon>Bacillaceae</taxon>
        <taxon>Ornithinibacillus</taxon>
    </lineage>
</organism>
<evidence type="ECO:0000256" key="1">
    <source>
        <dbReference type="SAM" id="Phobius"/>
    </source>
</evidence>
<accession>A0A916WFI3</accession>
<keyword evidence="1" id="KW-0812">Transmembrane</keyword>
<protein>
    <submittedName>
        <fullName evidence="2">Uncharacterized protein</fullName>
    </submittedName>
</protein>
<name>A0A916WFI3_9BACI</name>
<reference evidence="2" key="2">
    <citation type="submission" date="2020-09" db="EMBL/GenBank/DDBJ databases">
        <authorList>
            <person name="Sun Q."/>
            <person name="Zhou Y."/>
        </authorList>
    </citation>
    <scope>NUCLEOTIDE SEQUENCE</scope>
    <source>
        <strain evidence="2">CGMCC 1.12408</strain>
    </source>
</reference>
<evidence type="ECO:0000313" key="3">
    <source>
        <dbReference type="Proteomes" id="UP000613512"/>
    </source>
</evidence>
<keyword evidence="3" id="KW-1185">Reference proteome</keyword>
<sequence>MRKNLKRTVQEPITYSDEVKPTLIGFLFALFFGLGAAILTIVSIYLGTTYGDWWVLLVSFPIIAILVWFASLGLPFKGRVIYSYEVKEDGIFQKWENRKTGEINEHVISFDDVDQAVVGIYPFHYTVEDSPGYYIYDAVLILASKESIFNKIFHNADELKKWVNHLKDKVPVTFTDQDFRKALEASHYTFVDFTRVEGTHFDVVSKHIRTESRENIFQPWLPEDIKVEFERKKETTKRAQTKKAEKTTTWLLFFYAILSAAILLPGTPIDNEGFIVLTDKILLLYLGVNMLLPFIFVFFRKYAKWYNPVIYLFVVAIGNYIGVLIASFFIDFPSMYYTIVFLNIYNIVLWILAFIFAKISKFIIVHYDFIFYGRKVEY</sequence>
<dbReference type="AlphaFoldDB" id="A0A916WFI3"/>
<feature type="transmembrane region" description="Helical" evidence="1">
    <location>
        <begin position="53"/>
        <end position="74"/>
    </location>
</feature>
<keyword evidence="1" id="KW-0472">Membrane</keyword>
<feature type="transmembrane region" description="Helical" evidence="1">
    <location>
        <begin position="250"/>
        <end position="269"/>
    </location>
</feature>
<dbReference type="EMBL" id="BMEY01000036">
    <property type="protein sequence ID" value="GGA93073.1"/>
    <property type="molecule type" value="Genomic_DNA"/>
</dbReference>
<feature type="transmembrane region" description="Helical" evidence="1">
    <location>
        <begin position="336"/>
        <end position="357"/>
    </location>
</feature>
<reference evidence="2" key="1">
    <citation type="journal article" date="2014" name="Int. J. Syst. Evol. Microbiol.">
        <title>Complete genome sequence of Corynebacterium casei LMG S-19264T (=DSM 44701T), isolated from a smear-ripened cheese.</title>
        <authorList>
            <consortium name="US DOE Joint Genome Institute (JGI-PGF)"/>
            <person name="Walter F."/>
            <person name="Albersmeier A."/>
            <person name="Kalinowski J."/>
            <person name="Ruckert C."/>
        </authorList>
    </citation>
    <scope>NUCLEOTIDE SEQUENCE</scope>
    <source>
        <strain evidence="2">CGMCC 1.12408</strain>
    </source>
</reference>
<dbReference type="Proteomes" id="UP000613512">
    <property type="component" value="Unassembled WGS sequence"/>
</dbReference>
<feature type="transmembrane region" description="Helical" evidence="1">
    <location>
        <begin position="21"/>
        <end position="47"/>
    </location>
</feature>
<evidence type="ECO:0000313" key="2">
    <source>
        <dbReference type="EMBL" id="GGA93073.1"/>
    </source>
</evidence>
<proteinExistence type="predicted"/>
<keyword evidence="1" id="KW-1133">Transmembrane helix</keyword>
<dbReference type="RefSeq" id="WP_188386388.1">
    <property type="nucleotide sequence ID" value="NZ_BMEY01000036.1"/>
</dbReference>